<dbReference type="CDD" id="cd07381">
    <property type="entry name" value="MPP_CapA"/>
    <property type="match status" value="1"/>
</dbReference>
<dbReference type="PROSITE" id="PS51257">
    <property type="entry name" value="PROKAR_LIPOPROTEIN"/>
    <property type="match status" value="1"/>
</dbReference>
<evidence type="ECO:0000256" key="1">
    <source>
        <dbReference type="ARBA" id="ARBA00005662"/>
    </source>
</evidence>
<sequence>MANKINTFSFTLLFTVSFLSCYTFPDFTPIRQVRIKFVGDLMCHSSQITSYLDVKTKTYDSFKSFEYVAESLQNANLTFGNLETTITEKSNEYSGYPRFGSPIGYLNGLEKAGFDILSTANNHSADKGSYGIDTTIQKVTEFNMIPIGSYVSLEDFQKRKDLIQDVNGIKIAIYNYTYSTNGIPVRDGRIVRILNEDQIRNDVKFAKEQGVHFIILWYHYGNEYDENPNNSQLKWVNIGIDAGADIIIGGHPHVVQKIDFYQDSNTNEDKLIAYSLGNFISAQNRQYTDGGIILSFTLEIGDQKLKRILNVESEPVWVNPRDYRIIPIKKYRNSEFPSKLPKHLEKRMYDFESHIRKIPGLGITSF</sequence>
<dbReference type="PANTHER" id="PTHR33393">
    <property type="entry name" value="POLYGLUTAMINE SYNTHESIS ACCESSORY PROTEIN RV0574C-RELATED"/>
    <property type="match status" value="1"/>
</dbReference>
<dbReference type="InterPro" id="IPR029052">
    <property type="entry name" value="Metallo-depent_PP-like"/>
</dbReference>
<dbReference type="Gene3D" id="3.60.21.10">
    <property type="match status" value="1"/>
</dbReference>
<evidence type="ECO:0000313" key="4">
    <source>
        <dbReference type="Proteomes" id="UP001209694"/>
    </source>
</evidence>
<dbReference type="InterPro" id="IPR019079">
    <property type="entry name" value="Capsule_synth_CapA"/>
</dbReference>
<dbReference type="SUPFAM" id="SSF56300">
    <property type="entry name" value="Metallo-dependent phosphatases"/>
    <property type="match status" value="1"/>
</dbReference>
<feature type="domain" description="Capsule synthesis protein CapA" evidence="2">
    <location>
        <begin position="34"/>
        <end position="283"/>
    </location>
</feature>
<comment type="caution">
    <text evidence="3">The sequence shown here is derived from an EMBL/GenBank/DDBJ whole genome shotgun (WGS) entry which is preliminary data.</text>
</comment>
<gene>
    <name evidence="3" type="ORF">ND810_02015</name>
</gene>
<dbReference type="Pfam" id="PF09587">
    <property type="entry name" value="PGA_cap"/>
    <property type="match status" value="1"/>
</dbReference>
<dbReference type="AlphaFoldDB" id="A0AAW5V4N8"/>
<dbReference type="SMART" id="SM00854">
    <property type="entry name" value="PGA_cap"/>
    <property type="match status" value="1"/>
</dbReference>
<protein>
    <submittedName>
        <fullName evidence="3">CapA family protein</fullName>
    </submittedName>
</protein>
<dbReference type="PANTHER" id="PTHR33393:SF12">
    <property type="entry name" value="CAPSULE BIOSYNTHESIS PROTEIN CAPA"/>
    <property type="match status" value="1"/>
</dbReference>
<evidence type="ECO:0000313" key="3">
    <source>
        <dbReference type="EMBL" id="MCW7513917.1"/>
    </source>
</evidence>
<accession>A0AAW5V4N8</accession>
<reference evidence="3" key="1">
    <citation type="submission" date="2022-06" db="EMBL/GenBank/DDBJ databases">
        <title>Leptospira isolates from biofilms formed at urban environments.</title>
        <authorList>
            <person name="Ribeiro P.S."/>
            <person name="Sousa T."/>
            <person name="Carvalho N."/>
            <person name="Aburjaile F."/>
            <person name="Neves F."/>
            <person name="Oliveira D."/>
            <person name="Blanco L."/>
            <person name="Lima J."/>
            <person name="Costa F."/>
            <person name="Brenig B."/>
            <person name="Soares S."/>
            <person name="Ramos R."/>
            <person name="Goes-Neto A."/>
            <person name="Matiuzzi M."/>
            <person name="Azevedo V."/>
            <person name="Ristow P."/>
        </authorList>
    </citation>
    <scope>NUCLEOTIDE SEQUENCE</scope>
    <source>
        <strain evidence="3">VSF7</strain>
    </source>
</reference>
<name>A0AAW5V4N8_9LEPT</name>
<organism evidence="3 4">
    <name type="scientific">Leptospira levettii</name>
    <dbReference type="NCBI Taxonomy" id="2023178"/>
    <lineage>
        <taxon>Bacteria</taxon>
        <taxon>Pseudomonadati</taxon>
        <taxon>Spirochaetota</taxon>
        <taxon>Spirochaetia</taxon>
        <taxon>Leptospirales</taxon>
        <taxon>Leptospiraceae</taxon>
        <taxon>Leptospira</taxon>
    </lineage>
</organism>
<evidence type="ECO:0000259" key="2">
    <source>
        <dbReference type="SMART" id="SM00854"/>
    </source>
</evidence>
<dbReference type="Proteomes" id="UP001209694">
    <property type="component" value="Unassembled WGS sequence"/>
</dbReference>
<proteinExistence type="inferred from homology"/>
<dbReference type="EMBL" id="JAMQQD010000001">
    <property type="protein sequence ID" value="MCW7513917.1"/>
    <property type="molecule type" value="Genomic_DNA"/>
</dbReference>
<dbReference type="RefSeq" id="WP_265355709.1">
    <property type="nucleotide sequence ID" value="NZ_JAMQPS010000001.1"/>
</dbReference>
<dbReference type="InterPro" id="IPR052169">
    <property type="entry name" value="CW_Biosynth-Accessory"/>
</dbReference>
<comment type="similarity">
    <text evidence="1">Belongs to the CapA family.</text>
</comment>